<gene>
    <name evidence="1" type="ORF">BAOM_0366</name>
</gene>
<accession>A0A3Q9RK32</accession>
<evidence type="ECO:0000313" key="2">
    <source>
        <dbReference type="Proteomes" id="UP000283095"/>
    </source>
</evidence>
<evidence type="ECO:0008006" key="3">
    <source>
        <dbReference type="Google" id="ProtNLM"/>
    </source>
</evidence>
<proteinExistence type="predicted"/>
<protein>
    <recommendedName>
        <fullName evidence="3">Cortex morphogenetic protein CmpA</fullName>
    </recommendedName>
</protein>
<name>A0A3Q9RK32_9BACI</name>
<dbReference type="KEGG" id="pasa:BAOM_0366"/>
<dbReference type="AlphaFoldDB" id="A0A3Q9RK32"/>
<sequence length="40" mass="5179">MMPKWFQNQMRRAFFEKDSSQIKMLNRYWFLYQRNDSLRS</sequence>
<dbReference type="EMBL" id="CP026095">
    <property type="protein sequence ID" value="AZV41043.1"/>
    <property type="molecule type" value="Genomic_DNA"/>
</dbReference>
<evidence type="ECO:0000313" key="1">
    <source>
        <dbReference type="EMBL" id="AZV41043.1"/>
    </source>
</evidence>
<organism evidence="1 2">
    <name type="scientific">Peribacillus asahii</name>
    <dbReference type="NCBI Taxonomy" id="228899"/>
    <lineage>
        <taxon>Bacteria</taxon>
        <taxon>Bacillati</taxon>
        <taxon>Bacillota</taxon>
        <taxon>Bacilli</taxon>
        <taxon>Bacillales</taxon>
        <taxon>Bacillaceae</taxon>
        <taxon>Peribacillus</taxon>
    </lineage>
</organism>
<reference evidence="1 2" key="1">
    <citation type="submission" date="2018-01" db="EMBL/GenBank/DDBJ databases">
        <title>Bacillus asahii Genome sequencing and assembly.</title>
        <authorList>
            <person name="Jiang H."/>
            <person name="Feng Y."/>
            <person name="Zhao F."/>
            <person name="Lin X."/>
        </authorList>
    </citation>
    <scope>NUCLEOTIDE SEQUENCE [LARGE SCALE GENOMIC DNA]</scope>
    <source>
        <strain evidence="1 2">OM18</strain>
    </source>
</reference>
<dbReference type="Proteomes" id="UP000283095">
    <property type="component" value="Chromosome"/>
</dbReference>
<dbReference type="NCBIfam" id="NF033225">
    <property type="entry name" value="spore_CmpA"/>
    <property type="match status" value="1"/>
</dbReference>
<dbReference type="Pfam" id="PF26301">
    <property type="entry name" value="spore_CmpA"/>
    <property type="match status" value="1"/>
</dbReference>
<dbReference type="InterPro" id="IPR047764">
    <property type="entry name" value="CmpA"/>
</dbReference>